<feature type="transmembrane region" description="Helical" evidence="1">
    <location>
        <begin position="256"/>
        <end position="272"/>
    </location>
</feature>
<comment type="caution">
    <text evidence="2">The sequence shown here is derived from an EMBL/GenBank/DDBJ whole genome shotgun (WGS) entry which is preliminary data.</text>
</comment>
<dbReference type="OrthoDB" id="4022842at2759"/>
<name>A0A0V1PSH3_9ASCO</name>
<keyword evidence="1" id="KW-0472">Membrane</keyword>
<dbReference type="Proteomes" id="UP000054251">
    <property type="component" value="Unassembled WGS sequence"/>
</dbReference>
<organism evidence="2 3">
    <name type="scientific">Debaryomyces fabryi</name>
    <dbReference type="NCBI Taxonomy" id="58627"/>
    <lineage>
        <taxon>Eukaryota</taxon>
        <taxon>Fungi</taxon>
        <taxon>Dikarya</taxon>
        <taxon>Ascomycota</taxon>
        <taxon>Saccharomycotina</taxon>
        <taxon>Pichiomycetes</taxon>
        <taxon>Debaryomycetaceae</taxon>
        <taxon>Debaryomyces</taxon>
    </lineage>
</organism>
<evidence type="ECO:0000313" key="2">
    <source>
        <dbReference type="EMBL" id="KRZ99175.1"/>
    </source>
</evidence>
<proteinExistence type="predicted"/>
<dbReference type="AlphaFoldDB" id="A0A0V1PSH3"/>
<evidence type="ECO:0000256" key="1">
    <source>
        <dbReference type="SAM" id="Phobius"/>
    </source>
</evidence>
<keyword evidence="1" id="KW-1133">Transmembrane helix</keyword>
<reference evidence="2 3" key="1">
    <citation type="submission" date="2015-11" db="EMBL/GenBank/DDBJ databases">
        <title>The genome of Debaryomyces fabryi.</title>
        <authorList>
            <person name="Tafer H."/>
            <person name="Lopandic K."/>
        </authorList>
    </citation>
    <scope>NUCLEOTIDE SEQUENCE [LARGE SCALE GENOMIC DNA]</scope>
    <source>
        <strain evidence="2 3">CBS 789</strain>
    </source>
</reference>
<feature type="transmembrane region" description="Helical" evidence="1">
    <location>
        <begin position="205"/>
        <end position="226"/>
    </location>
</feature>
<dbReference type="EMBL" id="LMYN01000166">
    <property type="protein sequence ID" value="KRZ99175.1"/>
    <property type="molecule type" value="Genomic_DNA"/>
</dbReference>
<feature type="transmembrane region" description="Helical" evidence="1">
    <location>
        <begin position="391"/>
        <end position="417"/>
    </location>
</feature>
<keyword evidence="1" id="KW-0812">Transmembrane</keyword>
<feature type="transmembrane region" description="Helical" evidence="1">
    <location>
        <begin position="330"/>
        <end position="357"/>
    </location>
</feature>
<feature type="transmembrane region" description="Helical" evidence="1">
    <location>
        <begin position="292"/>
        <end position="310"/>
    </location>
</feature>
<protein>
    <submittedName>
        <fullName evidence="2">Uncharacterized protein</fullName>
    </submittedName>
</protein>
<keyword evidence="3" id="KW-1185">Reference proteome</keyword>
<accession>A0A0V1PSH3</accession>
<feature type="transmembrane region" description="Helical" evidence="1">
    <location>
        <begin position="168"/>
        <end position="185"/>
    </location>
</feature>
<dbReference type="GeneID" id="26842065"/>
<evidence type="ECO:0000313" key="3">
    <source>
        <dbReference type="Proteomes" id="UP000054251"/>
    </source>
</evidence>
<sequence length="499" mass="58650">MTETKASIPGGIMVSLKSLVMYNGYKPTDLKIPLLLFRYDDILNFTTLPSMEEYRKGYASNYSSTTLNWDNYFLRDVVDFEENKFILDLYEGHNKIDKKRIYNGYLDAEKKNRHSAVILNVFESGIYCAYIAPPIDRGIKKMIAPIKVFRSELFSSNMLYANYSQTKYIIGIGILLAVYLINHILKFRKDGQWDIKNIPIISKAVIFYVLLPFLSLIFHEWIVIFIEIHCKLSRSKIRFFEYFRLTYQWIQPNWDILLRLYVLLFAMGYGVIYYNKGASRTFSKMPKRNMNLAWSLVITNIIVTNIHHVYENHITYLKSYQFLTLYKGTFEFICMLCSTCSSTFPSIWNFASFYYYFKTKDIIKQLPPREMETEGIDTNIRILTAFKHSQLIIAISPCIPLLSLITSGTRMLVLLVLSLNNFISAEMKLSVERSSREELIFLVKLENYKLLHLMKIAMISFETWPRAIKIYVTIGLIYMIWIRTNNAFVIEDEKEDLKE</sequence>
<feature type="transmembrane region" description="Helical" evidence="1">
    <location>
        <begin position="463"/>
        <end position="481"/>
    </location>
</feature>
<dbReference type="RefSeq" id="XP_015465278.1">
    <property type="nucleotide sequence ID" value="XM_015613885.1"/>
</dbReference>
<gene>
    <name evidence="2" type="ORF">AC631_05056</name>
</gene>